<dbReference type="CDD" id="cd04730">
    <property type="entry name" value="NPD_like"/>
    <property type="match status" value="1"/>
</dbReference>
<organism evidence="4 5">
    <name type="scientific">Kribbella orskensis</name>
    <dbReference type="NCBI Taxonomy" id="2512216"/>
    <lineage>
        <taxon>Bacteria</taxon>
        <taxon>Bacillati</taxon>
        <taxon>Actinomycetota</taxon>
        <taxon>Actinomycetes</taxon>
        <taxon>Propionibacteriales</taxon>
        <taxon>Kribbellaceae</taxon>
        <taxon>Kribbella</taxon>
    </lineage>
</organism>
<evidence type="ECO:0000256" key="1">
    <source>
        <dbReference type="ARBA" id="ARBA00022630"/>
    </source>
</evidence>
<dbReference type="InterPro" id="IPR004136">
    <property type="entry name" value="NMO"/>
</dbReference>
<evidence type="ECO:0000313" key="5">
    <source>
        <dbReference type="Proteomes" id="UP000295818"/>
    </source>
</evidence>
<sequence length="317" mass="32923">MRTGVCGLLGIEVPIVLAPFGPWDQVDLAAAVCEAGGLGSVGTAVLPLAQLEAQWQRLRSLTDAPFSINHTGRPFNEETFAATLQAAPKAISFHMGVPAELIKRAHDRGILWLQTVGDPASAEVALAAGADVLVAQGTEAGGNSGWISTLVLVPAIVDLAGAVPVLAAGGIADGRGLAAALALGAQGAWIGTRFLATTEMAASAGWKDRLVSSRALDAVKVPHSEVAMPPFTLPQLGVPMAPRALRTDFIDRLEHDPASVDDAERSRLLELIRSGHGDEALPFAGQSVELIHDIVPAGVLVRRIVAEADRILTDLAP</sequence>
<dbReference type="PANTHER" id="PTHR32332">
    <property type="entry name" value="2-NITROPROPANE DIOXYGENASE"/>
    <property type="match status" value="1"/>
</dbReference>
<dbReference type="SUPFAM" id="SSF51412">
    <property type="entry name" value="Inosine monophosphate dehydrogenase (IMPDH)"/>
    <property type="match status" value="1"/>
</dbReference>
<proteinExistence type="predicted"/>
<dbReference type="EMBL" id="SLWM01000044">
    <property type="protein sequence ID" value="TCO08626.1"/>
    <property type="molecule type" value="Genomic_DNA"/>
</dbReference>
<keyword evidence="2" id="KW-0288">FMN</keyword>
<keyword evidence="3" id="KW-0560">Oxidoreductase</keyword>
<keyword evidence="5" id="KW-1185">Reference proteome</keyword>
<keyword evidence="4" id="KW-0503">Monooxygenase</keyword>
<comment type="caution">
    <text evidence="4">The sequence shown here is derived from an EMBL/GenBank/DDBJ whole genome shotgun (WGS) entry which is preliminary data.</text>
</comment>
<name>A0ABY2B6M9_9ACTN</name>
<dbReference type="InterPro" id="IPR013785">
    <property type="entry name" value="Aldolase_TIM"/>
</dbReference>
<protein>
    <submittedName>
        <fullName evidence="4">Nitronate monooxygenase/enoyl-[acyl-carrier protein] reductase II</fullName>
    </submittedName>
</protein>
<dbReference type="GO" id="GO:0004497">
    <property type="term" value="F:monooxygenase activity"/>
    <property type="evidence" value="ECO:0007669"/>
    <property type="project" value="UniProtKB-KW"/>
</dbReference>
<evidence type="ECO:0000256" key="2">
    <source>
        <dbReference type="ARBA" id="ARBA00022643"/>
    </source>
</evidence>
<evidence type="ECO:0000313" key="4">
    <source>
        <dbReference type="EMBL" id="TCO08626.1"/>
    </source>
</evidence>
<dbReference type="Gene3D" id="3.20.20.70">
    <property type="entry name" value="Aldolase class I"/>
    <property type="match status" value="1"/>
</dbReference>
<evidence type="ECO:0000256" key="3">
    <source>
        <dbReference type="ARBA" id="ARBA00023002"/>
    </source>
</evidence>
<gene>
    <name evidence="4" type="ORF">EV644_14422</name>
</gene>
<reference evidence="4 5" key="1">
    <citation type="journal article" date="2015" name="Stand. Genomic Sci.">
        <title>Genomic Encyclopedia of Bacterial and Archaeal Type Strains, Phase III: the genomes of soil and plant-associated and newly described type strains.</title>
        <authorList>
            <person name="Whitman W.B."/>
            <person name="Woyke T."/>
            <person name="Klenk H.P."/>
            <person name="Zhou Y."/>
            <person name="Lilburn T.G."/>
            <person name="Beck B.J."/>
            <person name="De Vos P."/>
            <person name="Vandamme P."/>
            <person name="Eisen J.A."/>
            <person name="Garrity G."/>
            <person name="Hugenholtz P."/>
            <person name="Kyrpides N.C."/>
        </authorList>
    </citation>
    <scope>NUCLEOTIDE SEQUENCE [LARGE SCALE GENOMIC DNA]</scope>
    <source>
        <strain evidence="4 5">VKM Ac-2538</strain>
    </source>
</reference>
<dbReference type="Proteomes" id="UP000295818">
    <property type="component" value="Unassembled WGS sequence"/>
</dbReference>
<keyword evidence="1" id="KW-0285">Flavoprotein</keyword>
<dbReference type="RefSeq" id="WP_132197396.1">
    <property type="nucleotide sequence ID" value="NZ_SLWM01000044.1"/>
</dbReference>
<accession>A0ABY2B6M9</accession>
<dbReference type="Pfam" id="PF03060">
    <property type="entry name" value="NMO"/>
    <property type="match status" value="2"/>
</dbReference>